<dbReference type="InterPro" id="IPR050680">
    <property type="entry name" value="YpeA/RimI_acetyltransf"/>
</dbReference>
<dbReference type="Gene3D" id="3.40.630.30">
    <property type="match status" value="1"/>
</dbReference>
<dbReference type="PROSITE" id="PS51186">
    <property type="entry name" value="GNAT"/>
    <property type="match status" value="2"/>
</dbReference>
<sequence length="397" mass="42480">MSLAEPVETALPTTTVAERAAAPATLPPVTAGALTWRGARRDDAGALHALQDQVSAADGEPFRVSLDEVEETLAAGYRDLDADFLLGFDDDGVLRAFAQADVRPGDRTAARAFVWGGVHPGRRGEGIGRELMAWGIARARQKLATSHLAGERVPAWIAVHSEDDAPASRVRLYEHAGFAVRRYYSCLGRDLAQPIPEPVIPGQEAGAASSAHAGAAAPSSSGSSLRLVAWTPELDEPARLARNDAFRDHWGSQPQSQVTWAEDRDQFMAPWTWLVVDDAPDVDALLASPDTDEETAAALRAGQPLVVAYNWAARYEQDFAVRGFTFGYSENVGARRAYRGRGLARAALAAGLRAMAGDGMQYALLDVDTANPTGALGLYAGLGYEKLDGSRMWSIEV</sequence>
<accession>A0ABN2NJM3</accession>
<gene>
    <name evidence="5" type="ORF">GCM10009751_33920</name>
</gene>
<evidence type="ECO:0000256" key="2">
    <source>
        <dbReference type="ARBA" id="ARBA00023315"/>
    </source>
</evidence>
<dbReference type="InterPro" id="IPR000182">
    <property type="entry name" value="GNAT_dom"/>
</dbReference>
<comment type="caution">
    <text evidence="5">The sequence shown here is derived from an EMBL/GenBank/DDBJ whole genome shotgun (WGS) entry which is preliminary data.</text>
</comment>
<reference evidence="5 6" key="1">
    <citation type="journal article" date="2019" name="Int. J. Syst. Evol. Microbiol.">
        <title>The Global Catalogue of Microorganisms (GCM) 10K type strain sequencing project: providing services to taxonomists for standard genome sequencing and annotation.</title>
        <authorList>
            <consortium name="The Broad Institute Genomics Platform"/>
            <consortium name="The Broad Institute Genome Sequencing Center for Infectious Disease"/>
            <person name="Wu L."/>
            <person name="Ma J."/>
        </authorList>
    </citation>
    <scope>NUCLEOTIDE SEQUENCE [LARGE SCALE GENOMIC DNA]</scope>
    <source>
        <strain evidence="5 6">JCM 14326</strain>
    </source>
</reference>
<dbReference type="InterPro" id="IPR016181">
    <property type="entry name" value="Acyl_CoA_acyltransferase"/>
</dbReference>
<evidence type="ECO:0000256" key="1">
    <source>
        <dbReference type="ARBA" id="ARBA00022679"/>
    </source>
</evidence>
<feature type="domain" description="N-acetyltransferase" evidence="4">
    <location>
        <begin position="266"/>
        <end position="397"/>
    </location>
</feature>
<evidence type="ECO:0000256" key="3">
    <source>
        <dbReference type="SAM" id="MobiDB-lite"/>
    </source>
</evidence>
<dbReference type="PANTHER" id="PTHR43420:SF12">
    <property type="entry name" value="N-ACETYLTRANSFERASE DOMAIN-CONTAINING PROTEIN"/>
    <property type="match status" value="1"/>
</dbReference>
<protein>
    <submittedName>
        <fullName evidence="5">GNAT family N-acetyltransferase</fullName>
    </submittedName>
</protein>
<keyword evidence="1" id="KW-0808">Transferase</keyword>
<evidence type="ECO:0000313" key="6">
    <source>
        <dbReference type="Proteomes" id="UP001501094"/>
    </source>
</evidence>
<dbReference type="PANTHER" id="PTHR43420">
    <property type="entry name" value="ACETYLTRANSFERASE"/>
    <property type="match status" value="1"/>
</dbReference>
<dbReference type="CDD" id="cd04301">
    <property type="entry name" value="NAT_SF"/>
    <property type="match status" value="1"/>
</dbReference>
<dbReference type="Pfam" id="PF00583">
    <property type="entry name" value="Acetyltransf_1"/>
    <property type="match status" value="2"/>
</dbReference>
<dbReference type="RefSeq" id="WP_344105198.1">
    <property type="nucleotide sequence ID" value="NZ_BAAANL010000007.1"/>
</dbReference>
<dbReference type="SUPFAM" id="SSF55729">
    <property type="entry name" value="Acyl-CoA N-acyltransferases (Nat)"/>
    <property type="match status" value="2"/>
</dbReference>
<keyword evidence="2" id="KW-0012">Acyltransferase</keyword>
<name>A0ABN2NJM3_9MICO</name>
<evidence type="ECO:0000313" key="5">
    <source>
        <dbReference type="EMBL" id="GAA1871810.1"/>
    </source>
</evidence>
<feature type="region of interest" description="Disordered" evidence="3">
    <location>
        <begin position="202"/>
        <end position="221"/>
    </location>
</feature>
<keyword evidence="6" id="KW-1185">Reference proteome</keyword>
<dbReference type="Proteomes" id="UP001501094">
    <property type="component" value="Unassembled WGS sequence"/>
</dbReference>
<dbReference type="EMBL" id="BAAANL010000007">
    <property type="protein sequence ID" value="GAA1871810.1"/>
    <property type="molecule type" value="Genomic_DNA"/>
</dbReference>
<proteinExistence type="predicted"/>
<organism evidence="5 6">
    <name type="scientific">Myceligenerans crystallogenes</name>
    <dbReference type="NCBI Taxonomy" id="316335"/>
    <lineage>
        <taxon>Bacteria</taxon>
        <taxon>Bacillati</taxon>
        <taxon>Actinomycetota</taxon>
        <taxon>Actinomycetes</taxon>
        <taxon>Micrococcales</taxon>
        <taxon>Promicromonosporaceae</taxon>
        <taxon>Myceligenerans</taxon>
    </lineage>
</organism>
<evidence type="ECO:0000259" key="4">
    <source>
        <dbReference type="PROSITE" id="PS51186"/>
    </source>
</evidence>
<feature type="domain" description="N-acetyltransferase" evidence="4">
    <location>
        <begin position="34"/>
        <end position="196"/>
    </location>
</feature>
<feature type="compositionally biased region" description="Low complexity" evidence="3">
    <location>
        <begin position="205"/>
        <end position="221"/>
    </location>
</feature>